<comment type="similarity">
    <text evidence="1">Belongs to the glycosyltransferase 2 family.</text>
</comment>
<dbReference type="KEGG" id="pya:PYCH_17640"/>
<keyword evidence="2" id="KW-0328">Glycosyltransferase</keyword>
<dbReference type="Gene3D" id="3.90.550.10">
    <property type="entry name" value="Spore Coat Polysaccharide Biosynthesis Protein SpsA, Chain A"/>
    <property type="match status" value="1"/>
</dbReference>
<evidence type="ECO:0000313" key="5">
    <source>
        <dbReference type="EMBL" id="AEH25423.1"/>
    </source>
</evidence>
<dbReference type="PANTHER" id="PTHR43179">
    <property type="entry name" value="RHAMNOSYLTRANSFERASE WBBL"/>
    <property type="match status" value="1"/>
</dbReference>
<evidence type="ECO:0000256" key="1">
    <source>
        <dbReference type="ARBA" id="ARBA00006739"/>
    </source>
</evidence>
<keyword evidence="6" id="KW-1185">Reference proteome</keyword>
<name>F8AHP5_PYRYC</name>
<dbReference type="eggNOG" id="arCOG01383">
    <property type="taxonomic scope" value="Archaea"/>
</dbReference>
<dbReference type="HOGENOM" id="CLU_023845_4_1_2"/>
<dbReference type="Pfam" id="PF00535">
    <property type="entry name" value="Glycos_transf_2"/>
    <property type="match status" value="1"/>
</dbReference>
<organism evidence="5 6">
    <name type="scientific">Pyrococcus yayanosii (strain CH1 / JCM 16557)</name>
    <dbReference type="NCBI Taxonomy" id="529709"/>
    <lineage>
        <taxon>Archaea</taxon>
        <taxon>Methanobacteriati</taxon>
        <taxon>Methanobacteriota</taxon>
        <taxon>Thermococci</taxon>
        <taxon>Thermococcales</taxon>
        <taxon>Thermococcaceae</taxon>
        <taxon>Pyrococcus</taxon>
    </lineage>
</organism>
<dbReference type="SUPFAM" id="SSF53448">
    <property type="entry name" value="Nucleotide-diphospho-sugar transferases"/>
    <property type="match status" value="1"/>
</dbReference>
<dbReference type="InterPro" id="IPR001173">
    <property type="entry name" value="Glyco_trans_2-like"/>
</dbReference>
<dbReference type="STRING" id="529709.PYCH_17640"/>
<dbReference type="CDD" id="cd04186">
    <property type="entry name" value="GT_2_like_c"/>
    <property type="match status" value="1"/>
</dbReference>
<dbReference type="PANTHER" id="PTHR43179:SF12">
    <property type="entry name" value="GALACTOFURANOSYLTRANSFERASE GLFT2"/>
    <property type="match status" value="1"/>
</dbReference>
<keyword evidence="3 5" id="KW-0808">Transferase</keyword>
<dbReference type="GO" id="GO:0016757">
    <property type="term" value="F:glycosyltransferase activity"/>
    <property type="evidence" value="ECO:0007669"/>
    <property type="project" value="UniProtKB-KW"/>
</dbReference>
<feature type="domain" description="Glycosyltransferase 2-like" evidence="4">
    <location>
        <begin position="11"/>
        <end position="65"/>
    </location>
</feature>
<reference evidence="5 6" key="1">
    <citation type="journal article" date="2011" name="J. Bacteriol.">
        <title>Complete genome sequence of the obligate piezophilic hyperthermophilic archaeon Pyrococcus yayanosii CH1.</title>
        <authorList>
            <person name="Jun X."/>
            <person name="Lupeng L."/>
            <person name="Minjuan X."/>
            <person name="Oger P."/>
            <person name="Fengping W."/>
            <person name="Jebbar M."/>
            <person name="Xiang X."/>
        </authorList>
    </citation>
    <scope>NUCLEOTIDE SEQUENCE [LARGE SCALE GENOMIC DNA]</scope>
    <source>
        <strain evidence="6">CH1 / JCM 16557</strain>
    </source>
</reference>
<dbReference type="OrthoDB" id="46222at2157"/>
<dbReference type="Proteomes" id="UP000008386">
    <property type="component" value="Chromosome"/>
</dbReference>
<proteinExistence type="inferred from homology"/>
<dbReference type="AlphaFoldDB" id="F8AHP5"/>
<evidence type="ECO:0000313" key="6">
    <source>
        <dbReference type="Proteomes" id="UP000008386"/>
    </source>
</evidence>
<gene>
    <name evidence="5" type="ordered locus">PYCH_17640</name>
</gene>
<evidence type="ECO:0000256" key="3">
    <source>
        <dbReference type="ARBA" id="ARBA00022679"/>
    </source>
</evidence>
<protein>
    <submittedName>
        <fullName evidence="5">Glycosyl transferase, group 2 family protein</fullName>
    </submittedName>
</protein>
<evidence type="ECO:0000256" key="2">
    <source>
        <dbReference type="ARBA" id="ARBA00022676"/>
    </source>
</evidence>
<sequence length="357" mass="41344">MRTEHGFPRVSIIILNWNGWKDTIECLESLYRITYSNYDVIVVDNGSKDDSVQKIKEYAEGKIKVNSKFFDYNPNNKPIKVFEVSEDDARRGKFNRPLYEKFDVDRRMILIKNKDNYGFTGGNNIGIKFALSVLNPEYVLLLNNDTVVDRNFLRNLLEDMPKKKNRIGIVSPKVLKYHNPSIIDSTGHIFNGIMIIDRGKNEIDVGQYDNKNLVLGAIAAAALYKKDMILQIGLFDETFETNYEDAEYSWRANKFGWLGIYIPTSVVYHKRGATINKTTETVLKISKNYWRNSIIAIFRYAPVFSKIVIILPRSFILIRAFLMSLLTGNSTSLDAILQSLYETVSRLKYDYRRVKYL</sequence>
<evidence type="ECO:0000259" key="4">
    <source>
        <dbReference type="Pfam" id="PF00535"/>
    </source>
</evidence>
<dbReference type="EMBL" id="CP002779">
    <property type="protein sequence ID" value="AEH25423.1"/>
    <property type="molecule type" value="Genomic_DNA"/>
</dbReference>
<accession>F8AHP5</accession>
<dbReference type="InterPro" id="IPR029044">
    <property type="entry name" value="Nucleotide-diphossugar_trans"/>
</dbReference>